<keyword evidence="4" id="KW-0677">Repeat</keyword>
<comment type="subcellular location">
    <subcellularLocation>
        <location evidence="7">Cell junction</location>
        <location evidence="7">Plasmodesma</location>
    </subcellularLocation>
    <subcellularLocation>
        <location evidence="1">Cell membrane</location>
        <topology evidence="1">Single-pass type I membrane protein</topology>
    </subcellularLocation>
</comment>
<proteinExistence type="inferred from homology"/>
<feature type="domain" description="Gnk2-homologous" evidence="12">
    <location>
        <begin position="24"/>
        <end position="127"/>
    </location>
</feature>
<evidence type="ECO:0000256" key="8">
    <source>
        <dbReference type="ARBA" id="ARBA00038393"/>
    </source>
</evidence>
<keyword evidence="6" id="KW-1015">Disulfide bond</keyword>
<keyword evidence="10" id="KW-0472">Membrane</keyword>
<dbReference type="InterPro" id="IPR002902">
    <property type="entry name" value="GNK2"/>
</dbReference>
<dbReference type="PANTHER" id="PTHR32080:SF27">
    <property type="entry name" value="OS01G0548750 PROTEIN"/>
    <property type="match status" value="1"/>
</dbReference>
<keyword evidence="3 11" id="KW-0732">Signal</keyword>
<feature type="compositionally biased region" description="Low complexity" evidence="9">
    <location>
        <begin position="318"/>
        <end position="329"/>
    </location>
</feature>
<gene>
    <name evidence="13" type="ORF">OLC1_LOCUS21508</name>
</gene>
<dbReference type="GO" id="GO:0009506">
    <property type="term" value="C:plasmodesma"/>
    <property type="evidence" value="ECO:0007669"/>
    <property type="project" value="UniProtKB-SubCell"/>
</dbReference>
<evidence type="ECO:0000256" key="1">
    <source>
        <dbReference type="ARBA" id="ARBA00004251"/>
    </source>
</evidence>
<keyword evidence="10" id="KW-1133">Transmembrane helix</keyword>
<feature type="chain" id="PRO_5043830268" evidence="11">
    <location>
        <begin position="21"/>
        <end position="367"/>
    </location>
</feature>
<feature type="signal peptide" evidence="11">
    <location>
        <begin position="1"/>
        <end position="20"/>
    </location>
</feature>
<evidence type="ECO:0000256" key="5">
    <source>
        <dbReference type="ARBA" id="ARBA00022949"/>
    </source>
</evidence>
<dbReference type="Gene3D" id="3.30.430.20">
    <property type="entry name" value="Gnk2 domain, C-X8-C-X2-C motif"/>
    <property type="match status" value="1"/>
</dbReference>
<dbReference type="Proteomes" id="UP001161247">
    <property type="component" value="Chromosome 8"/>
</dbReference>
<evidence type="ECO:0000256" key="7">
    <source>
        <dbReference type="ARBA" id="ARBA00024184"/>
    </source>
</evidence>
<dbReference type="AlphaFoldDB" id="A0AAV1E6S3"/>
<evidence type="ECO:0000256" key="3">
    <source>
        <dbReference type="ARBA" id="ARBA00022729"/>
    </source>
</evidence>
<dbReference type="Pfam" id="PF01657">
    <property type="entry name" value="Stress-antifung"/>
    <property type="match status" value="1"/>
</dbReference>
<comment type="similarity">
    <text evidence="8">Belongs to the cysteine-rich repeat secretory protein family. Plasmodesmata-located proteins (PDLD) subfamily.</text>
</comment>
<reference evidence="13" key="1">
    <citation type="submission" date="2023-03" db="EMBL/GenBank/DDBJ databases">
        <authorList>
            <person name="Julca I."/>
        </authorList>
    </citation>
    <scope>NUCLEOTIDE SEQUENCE</scope>
</reference>
<evidence type="ECO:0000256" key="6">
    <source>
        <dbReference type="ARBA" id="ARBA00023157"/>
    </source>
</evidence>
<dbReference type="PROSITE" id="PS51473">
    <property type="entry name" value="GNK2"/>
    <property type="match status" value="1"/>
</dbReference>
<feature type="transmembrane region" description="Helical" evidence="10">
    <location>
        <begin position="243"/>
        <end position="269"/>
    </location>
</feature>
<evidence type="ECO:0000256" key="4">
    <source>
        <dbReference type="ARBA" id="ARBA00022737"/>
    </source>
</evidence>
<evidence type="ECO:0000256" key="2">
    <source>
        <dbReference type="ARBA" id="ARBA00022581"/>
    </source>
</evidence>
<sequence>MVMVLTFLAVSIITFESANSDPQTIVLDKGCNQYTPNNVTEFYSKLNASFADLRNQISKDNQQFDTAQRVWTSDTVYAMVQCRNYLSTADCVSCLNTAVPQIRECYSFEGAHVTYDGCFLRREASSFYDQTVLLPGNNQKAQTEGKQLFLELELLLALAFSYLYLLYCYVAAAAAASSASTSCCCRRSSFSPPAAAAAAAPSVASPLLPDLPFFSSVLTSRCRCCRAVGFLAVVFFAGRRCCFFAGCGFFAVALAVAAGCSSASVHLIASTIHQSLPPPPAALLAIRTYQDLLGQLVSYEVLLHAQQPVLQPTAMLVQSAPSPTSPQSSRAGCLQPSGRRNQFSGRGGGPRGYTPPAQGERVSFAAS</sequence>
<dbReference type="GO" id="GO:0005886">
    <property type="term" value="C:plasma membrane"/>
    <property type="evidence" value="ECO:0007669"/>
    <property type="project" value="UniProtKB-SubCell"/>
</dbReference>
<evidence type="ECO:0000259" key="12">
    <source>
        <dbReference type="PROSITE" id="PS51473"/>
    </source>
</evidence>
<evidence type="ECO:0000256" key="10">
    <source>
        <dbReference type="SAM" id="Phobius"/>
    </source>
</evidence>
<keyword evidence="2" id="KW-0945">Host-virus interaction</keyword>
<protein>
    <submittedName>
        <fullName evidence="13">OLC1v1015696C1</fullName>
    </submittedName>
</protein>
<feature type="region of interest" description="Disordered" evidence="9">
    <location>
        <begin position="317"/>
        <end position="367"/>
    </location>
</feature>
<evidence type="ECO:0000256" key="11">
    <source>
        <dbReference type="SAM" id="SignalP"/>
    </source>
</evidence>
<keyword evidence="10" id="KW-0812">Transmembrane</keyword>
<dbReference type="PANTHER" id="PTHR32080">
    <property type="entry name" value="ANTIFUNGAL PROTEIN GINKBILOBIN-2-LIKE"/>
    <property type="match status" value="1"/>
</dbReference>
<dbReference type="InterPro" id="IPR051378">
    <property type="entry name" value="Cell2Cell_Antifungal"/>
</dbReference>
<dbReference type="CDD" id="cd23509">
    <property type="entry name" value="Gnk2-like"/>
    <property type="match status" value="1"/>
</dbReference>
<name>A0AAV1E6S3_OLDCO</name>
<keyword evidence="5" id="KW-0965">Cell junction</keyword>
<evidence type="ECO:0000313" key="14">
    <source>
        <dbReference type="Proteomes" id="UP001161247"/>
    </source>
</evidence>
<dbReference type="EMBL" id="OX459125">
    <property type="protein sequence ID" value="CAI9114880.1"/>
    <property type="molecule type" value="Genomic_DNA"/>
</dbReference>
<keyword evidence="14" id="KW-1185">Reference proteome</keyword>
<evidence type="ECO:0000256" key="9">
    <source>
        <dbReference type="SAM" id="MobiDB-lite"/>
    </source>
</evidence>
<dbReference type="InterPro" id="IPR038408">
    <property type="entry name" value="GNK2_sf"/>
</dbReference>
<evidence type="ECO:0000313" key="13">
    <source>
        <dbReference type="EMBL" id="CAI9114880.1"/>
    </source>
</evidence>
<accession>A0AAV1E6S3</accession>
<organism evidence="13 14">
    <name type="scientific">Oldenlandia corymbosa var. corymbosa</name>
    <dbReference type="NCBI Taxonomy" id="529605"/>
    <lineage>
        <taxon>Eukaryota</taxon>
        <taxon>Viridiplantae</taxon>
        <taxon>Streptophyta</taxon>
        <taxon>Embryophyta</taxon>
        <taxon>Tracheophyta</taxon>
        <taxon>Spermatophyta</taxon>
        <taxon>Magnoliopsida</taxon>
        <taxon>eudicotyledons</taxon>
        <taxon>Gunneridae</taxon>
        <taxon>Pentapetalae</taxon>
        <taxon>asterids</taxon>
        <taxon>lamiids</taxon>
        <taxon>Gentianales</taxon>
        <taxon>Rubiaceae</taxon>
        <taxon>Rubioideae</taxon>
        <taxon>Spermacoceae</taxon>
        <taxon>Hedyotis-Oldenlandia complex</taxon>
        <taxon>Oldenlandia</taxon>
    </lineage>
</organism>